<evidence type="ECO:0000313" key="7">
    <source>
        <dbReference type="EMBL" id="ALB56757.1"/>
    </source>
</evidence>
<dbReference type="SUPFAM" id="SSF49401">
    <property type="entry name" value="Bacterial adhesins"/>
    <property type="match status" value="1"/>
</dbReference>
<dbReference type="PANTHER" id="PTHR33420">
    <property type="entry name" value="FIMBRIAL SUBUNIT ELFA-RELATED"/>
    <property type="match status" value="1"/>
</dbReference>
<dbReference type="Pfam" id="PF00419">
    <property type="entry name" value="Fimbrial"/>
    <property type="match status" value="1"/>
</dbReference>
<dbReference type="InterPro" id="IPR036937">
    <property type="entry name" value="Adhesion_dom_fimbrial_sf"/>
</dbReference>
<sequence>MKIRSLHTVFAALLMASTAQAMADTQDQPAHLSISGVIAPSVAGCSVSLDKSVVYMQENINRLPMQGNNAVNPTAVMAYVSGINPAGQGSVECNDAVKEGHIALKFTGTADSADGTTLANMYNESNGAKGVGIGIFGPTKEPVAINTGLLENLALLPDLRGAIQFNVEMVKLTDRPVSAGVVASALTVQIERL</sequence>
<dbReference type="GO" id="GO:0009289">
    <property type="term" value="C:pilus"/>
    <property type="evidence" value="ECO:0007669"/>
    <property type="project" value="UniProtKB-SubCell"/>
</dbReference>
<keyword evidence="10" id="KW-1185">Reference proteome</keyword>
<dbReference type="InterPro" id="IPR050263">
    <property type="entry name" value="Bact_Fimbrial_Adh_Pro"/>
</dbReference>
<comment type="similarity">
    <text evidence="2">Belongs to the fimbrial protein family.</text>
</comment>
<reference evidence="9" key="2">
    <citation type="submission" date="2015-09" db="EMBL/GenBank/DDBJ databases">
        <title>Cronobacter genome sequencing and assembly.</title>
        <authorList>
            <person name="Descombes P."/>
            <person name="Baert L."/>
            <person name="Ngom-Bru C."/>
            <person name="Barretto C."/>
        </authorList>
    </citation>
    <scope>NUCLEOTIDE SEQUENCE [LARGE SCALE GENOMIC DNA]</scope>
    <source>
        <strain evidence="9">NCTC 9529</strain>
    </source>
</reference>
<dbReference type="Gene3D" id="2.60.40.1090">
    <property type="entry name" value="Fimbrial-type adhesion domain"/>
    <property type="match status" value="1"/>
</dbReference>
<gene>
    <name evidence="7" type="ORF">AFK65_19550</name>
    <name evidence="8" type="ORF">NCTC9529_04002</name>
</gene>
<evidence type="ECO:0000256" key="5">
    <source>
        <dbReference type="SAM" id="SignalP"/>
    </source>
</evidence>
<evidence type="ECO:0000259" key="6">
    <source>
        <dbReference type="Pfam" id="PF00419"/>
    </source>
</evidence>
<evidence type="ECO:0000256" key="3">
    <source>
        <dbReference type="ARBA" id="ARBA00022729"/>
    </source>
</evidence>
<evidence type="ECO:0000256" key="4">
    <source>
        <dbReference type="ARBA" id="ARBA00023263"/>
    </source>
</evidence>
<protein>
    <submittedName>
        <fullName evidence="8">P pilus assembly protein, pilin FimA</fullName>
    </submittedName>
</protein>
<dbReference type="AlphaFoldDB" id="A0AAC8VTK5"/>
<dbReference type="InterPro" id="IPR000259">
    <property type="entry name" value="Adhesion_dom_fimbrial"/>
</dbReference>
<comment type="subcellular location">
    <subcellularLocation>
        <location evidence="1">Fimbrium</location>
    </subcellularLocation>
</comment>
<evidence type="ECO:0000313" key="10">
    <source>
        <dbReference type="Proteomes" id="UP000254849"/>
    </source>
</evidence>
<dbReference type="EMBL" id="CP012257">
    <property type="protein sequence ID" value="ALB56757.1"/>
    <property type="molecule type" value="Genomic_DNA"/>
</dbReference>
<name>A0AAC8VTK5_9ENTR</name>
<evidence type="ECO:0000256" key="1">
    <source>
        <dbReference type="ARBA" id="ARBA00004561"/>
    </source>
</evidence>
<reference evidence="9" key="1">
    <citation type="submission" date="2015-07" db="EMBL/GenBank/DDBJ databases">
        <authorList>
            <person name="Moine D."/>
            <person name="Kassam M."/>
        </authorList>
    </citation>
    <scope>NUCLEOTIDE SEQUENCE [LARGE SCALE GENOMIC DNA]</scope>
    <source>
        <strain evidence="9">NCTC 9529</strain>
    </source>
</reference>
<dbReference type="RefSeq" id="WP_007703400.1">
    <property type="nucleotide sequence ID" value="NZ_AJKW01000023.1"/>
</dbReference>
<keyword evidence="4" id="KW-0281">Fimbrium</keyword>
<dbReference type="GO" id="GO:0043709">
    <property type="term" value="P:cell adhesion involved in single-species biofilm formation"/>
    <property type="evidence" value="ECO:0007669"/>
    <property type="project" value="TreeGrafter"/>
</dbReference>
<dbReference type="Proteomes" id="UP000061974">
    <property type="component" value="Chromosome"/>
</dbReference>
<dbReference type="PANTHER" id="PTHR33420:SF3">
    <property type="entry name" value="FIMBRIAL SUBUNIT ELFA"/>
    <property type="match status" value="1"/>
</dbReference>
<dbReference type="KEGG" id="cui:AFK65_19550"/>
<feature type="domain" description="Fimbrial-type adhesion" evidence="6">
    <location>
        <begin position="91"/>
        <end position="190"/>
    </location>
</feature>
<dbReference type="EMBL" id="UFYH01000001">
    <property type="protein sequence ID" value="STD17007.1"/>
    <property type="molecule type" value="Genomic_DNA"/>
</dbReference>
<organism evidence="7 9">
    <name type="scientific">Cronobacter universalis NCTC 9529</name>
    <dbReference type="NCBI Taxonomy" id="1074000"/>
    <lineage>
        <taxon>Bacteria</taxon>
        <taxon>Pseudomonadati</taxon>
        <taxon>Pseudomonadota</taxon>
        <taxon>Gammaproteobacteria</taxon>
        <taxon>Enterobacterales</taxon>
        <taxon>Enterobacteriaceae</taxon>
        <taxon>Cronobacter</taxon>
    </lineage>
</organism>
<keyword evidence="3 5" id="KW-0732">Signal</keyword>
<accession>A0AAC8VTK5</accession>
<dbReference type="InterPro" id="IPR008966">
    <property type="entry name" value="Adhesion_dom_sf"/>
</dbReference>
<dbReference type="Proteomes" id="UP000254849">
    <property type="component" value="Unassembled WGS sequence"/>
</dbReference>
<evidence type="ECO:0000313" key="8">
    <source>
        <dbReference type="EMBL" id="STD17007.1"/>
    </source>
</evidence>
<evidence type="ECO:0000313" key="9">
    <source>
        <dbReference type="Proteomes" id="UP000061974"/>
    </source>
</evidence>
<feature type="signal peptide" evidence="5">
    <location>
        <begin position="1"/>
        <end position="21"/>
    </location>
</feature>
<feature type="chain" id="PRO_5041925949" evidence="5">
    <location>
        <begin position="22"/>
        <end position="193"/>
    </location>
</feature>
<proteinExistence type="inferred from homology"/>
<reference evidence="8 10" key="4">
    <citation type="submission" date="2018-06" db="EMBL/GenBank/DDBJ databases">
        <authorList>
            <consortium name="Pathogen Informatics"/>
            <person name="Doyle S."/>
        </authorList>
    </citation>
    <scope>NUCLEOTIDE SEQUENCE [LARGE SCALE GENOMIC DNA]</scope>
    <source>
        <strain evidence="10">NCTC 9529</strain>
        <strain evidence="8">NCTC9529</strain>
    </source>
</reference>
<evidence type="ECO:0000256" key="2">
    <source>
        <dbReference type="ARBA" id="ARBA00006671"/>
    </source>
</evidence>
<reference evidence="7 9" key="3">
    <citation type="journal article" date="2016" name="Genome Announc.">
        <title>Fully Closed Genome Sequences of Five Type Strains of the Genus Cronobacter and One Cronobacter sakazakii Strain.</title>
        <authorList>
            <person name="Moine D."/>
            <person name="Kassam M."/>
            <person name="Baert L."/>
            <person name="Tang Y."/>
            <person name="Barretto C."/>
            <person name="Ngom Bru C."/>
            <person name="Klijn A."/>
            <person name="Descombes P."/>
        </authorList>
    </citation>
    <scope>NUCLEOTIDE SEQUENCE [LARGE SCALE GENOMIC DNA]</scope>
    <source>
        <strain evidence="7 9">NCTC 9529</strain>
    </source>
</reference>